<sequence>MEQSASKFSRAPIERVAPYPAVEFQVPMMQYLMHRNDPRQPGLKLTLDVHDFEQFTTVAVMPYDGMKENDEVEVFFQAFIIAGQPIGRLPKMAKILKAEDVGKPVTFPLMREDLLAPENLVGFYADFYFTVTPENSEPLKSITQSVQLLLADPAPERLETPSFEEGVGAVLYPQDHPNGVTLKSPAYPDIQFNDIVVLFESTGGVADWQFVDADGQSELQFTLSQAWLKANVDKKNISLQMHYGRANRGLRSLPLPVRVSNDRAIDEAPELHPTLTFYSARAGLAVTIPENADISGGSTTMRIVDADNVPLLSTDVFKEINGRQVFTFAPGTLDVILGVNAKVYFVHVSPEGISVVSKSSDLSISLPGSEDQKYMPRLQCLQAQGIDELPKSLSDVEIELGGWPLMAEGQRVRVILHPEEGTPALVMDQLVTAEHLESKSFKASFPSSHLSGKKVRLATTLHFNVSEKEPDGKGSAMLQDLTLPLKQ</sequence>
<evidence type="ECO:0000256" key="1">
    <source>
        <dbReference type="SAM" id="MobiDB-lite"/>
    </source>
</evidence>
<gene>
    <name evidence="2" type="ORF">KSS90_18665</name>
</gene>
<name>A0ABX8NG30_9PSED</name>
<feature type="region of interest" description="Disordered" evidence="1">
    <location>
        <begin position="466"/>
        <end position="487"/>
    </location>
</feature>
<dbReference type="RefSeq" id="WP_217866754.1">
    <property type="nucleotide sequence ID" value="NZ_CP077077.1"/>
</dbReference>
<reference evidence="2 3" key="1">
    <citation type="journal article" date="2021" name="Microorganisms">
        <title>The Ever-Expanding Pseudomonas Genus: Description of 43 New Species and Partition of the Pseudomonas putida Group.</title>
        <authorList>
            <person name="Girard L."/>
            <person name="Lood C."/>
            <person name="Hofte M."/>
            <person name="Vandamme P."/>
            <person name="Rokni-Zadeh H."/>
            <person name="van Noort V."/>
            <person name="Lavigne R."/>
            <person name="De Mot R."/>
        </authorList>
    </citation>
    <scope>NUCLEOTIDE SEQUENCE [LARGE SCALE GENOMIC DNA]</scope>
    <source>
        <strain evidence="2 3">COW77</strain>
    </source>
</reference>
<organism evidence="2 3">
    <name type="scientific">Pseudomonas maumuensis</name>
    <dbReference type="NCBI Taxonomy" id="2842354"/>
    <lineage>
        <taxon>Bacteria</taxon>
        <taxon>Pseudomonadati</taxon>
        <taxon>Pseudomonadota</taxon>
        <taxon>Gammaproteobacteria</taxon>
        <taxon>Pseudomonadales</taxon>
        <taxon>Pseudomonadaceae</taxon>
        <taxon>Pseudomonas</taxon>
    </lineage>
</organism>
<dbReference type="EMBL" id="CP077077">
    <property type="protein sequence ID" value="QXH55343.1"/>
    <property type="molecule type" value="Genomic_DNA"/>
</dbReference>
<evidence type="ECO:0000313" key="3">
    <source>
        <dbReference type="Proteomes" id="UP000824010"/>
    </source>
</evidence>
<accession>A0ABX8NG30</accession>
<dbReference type="Proteomes" id="UP000824010">
    <property type="component" value="Chromosome"/>
</dbReference>
<proteinExistence type="predicted"/>
<protein>
    <submittedName>
        <fullName evidence="2">Uncharacterized protein</fullName>
    </submittedName>
</protein>
<evidence type="ECO:0000313" key="2">
    <source>
        <dbReference type="EMBL" id="QXH55343.1"/>
    </source>
</evidence>
<keyword evidence="3" id="KW-1185">Reference proteome</keyword>